<protein>
    <submittedName>
        <fullName evidence="1">Uncharacterized protein</fullName>
    </submittedName>
</protein>
<dbReference type="AlphaFoldDB" id="A0A1A8Q950"/>
<feature type="non-terminal residue" evidence="1">
    <location>
        <position position="113"/>
    </location>
</feature>
<organism evidence="1">
    <name type="scientific">Nothobranchius rachovii</name>
    <name type="common">bluefin notho</name>
    <dbReference type="NCBI Taxonomy" id="451742"/>
    <lineage>
        <taxon>Eukaryota</taxon>
        <taxon>Metazoa</taxon>
        <taxon>Chordata</taxon>
        <taxon>Craniata</taxon>
        <taxon>Vertebrata</taxon>
        <taxon>Euteleostomi</taxon>
        <taxon>Actinopterygii</taxon>
        <taxon>Neopterygii</taxon>
        <taxon>Teleostei</taxon>
        <taxon>Neoteleostei</taxon>
        <taxon>Acanthomorphata</taxon>
        <taxon>Ovalentaria</taxon>
        <taxon>Atherinomorphae</taxon>
        <taxon>Cyprinodontiformes</taxon>
        <taxon>Nothobranchiidae</taxon>
        <taxon>Nothobranchius</taxon>
    </lineage>
</organism>
<sequence>HFQLSLAFITVASNFQIIIVGGWMDLRSSENKCACVFHFLPDKIVQDMSPSARLQNSVFSYLRMRKLVLIFRWLGSGSPTSISSSAFADLHTAGSILPPASKSGSALLSPSLS</sequence>
<gene>
    <name evidence="1" type="primary">Nfu_g_1_004591</name>
</gene>
<feature type="non-terminal residue" evidence="1">
    <location>
        <position position="1"/>
    </location>
</feature>
<reference evidence="1" key="2">
    <citation type="submission" date="2016-06" db="EMBL/GenBank/DDBJ databases">
        <title>The genome of a short-lived fish provides insights into sex chromosome evolution and the genetic control of aging.</title>
        <authorList>
            <person name="Reichwald K."/>
            <person name="Felder M."/>
            <person name="Petzold A."/>
            <person name="Koch P."/>
            <person name="Groth M."/>
            <person name="Platzer M."/>
        </authorList>
    </citation>
    <scope>NUCLEOTIDE SEQUENCE</scope>
    <source>
        <tissue evidence="1">Brain</tissue>
    </source>
</reference>
<dbReference type="EMBL" id="HAEI01004655">
    <property type="protein sequence ID" value="SBR89734.1"/>
    <property type="molecule type" value="Transcribed_RNA"/>
</dbReference>
<reference evidence="1" key="1">
    <citation type="submission" date="2016-05" db="EMBL/GenBank/DDBJ databases">
        <authorList>
            <person name="Lavstsen T."/>
            <person name="Jespersen J.S."/>
        </authorList>
    </citation>
    <scope>NUCLEOTIDE SEQUENCE</scope>
    <source>
        <tissue evidence="1">Brain</tissue>
    </source>
</reference>
<accession>A0A1A8Q950</accession>
<evidence type="ECO:0000313" key="1">
    <source>
        <dbReference type="EMBL" id="SBR89734.1"/>
    </source>
</evidence>
<name>A0A1A8Q950_9TELE</name>
<proteinExistence type="predicted"/>